<feature type="region of interest" description="Disordered" evidence="1">
    <location>
        <begin position="1"/>
        <end position="28"/>
    </location>
</feature>
<evidence type="ECO:0000256" key="1">
    <source>
        <dbReference type="SAM" id="MobiDB-lite"/>
    </source>
</evidence>
<name>A0ABV0SWP6_9TELE</name>
<proteinExistence type="predicted"/>
<reference evidence="2 3" key="1">
    <citation type="submission" date="2021-06" db="EMBL/GenBank/DDBJ databases">
        <authorList>
            <person name="Palmer J.M."/>
        </authorList>
    </citation>
    <scope>NUCLEOTIDE SEQUENCE [LARGE SCALE GENOMIC DNA]</scope>
    <source>
        <strain evidence="3">if_2019</strain>
        <tissue evidence="2">Muscle</tissue>
    </source>
</reference>
<dbReference type="EMBL" id="JAHRIQ010011802">
    <property type="protein sequence ID" value="MEQ2224113.1"/>
    <property type="molecule type" value="Genomic_DNA"/>
</dbReference>
<dbReference type="Proteomes" id="UP001482620">
    <property type="component" value="Unassembled WGS sequence"/>
</dbReference>
<sequence>MKRCRSVPRCLPSRMSSPQPSDGANEVKEQPGRVFGQHETGLLQWTFYGNLLQKHSKITVYSEQCRKSPHANASTAMVHLIYGAHSTTNLHPHPQVVQRPPRPLYQDQNHGGQSLLLCCTPALKWSPSSAEGGAESGFF</sequence>
<organism evidence="2 3">
    <name type="scientific">Ilyodon furcidens</name>
    <name type="common">goldbreast splitfin</name>
    <dbReference type="NCBI Taxonomy" id="33524"/>
    <lineage>
        <taxon>Eukaryota</taxon>
        <taxon>Metazoa</taxon>
        <taxon>Chordata</taxon>
        <taxon>Craniata</taxon>
        <taxon>Vertebrata</taxon>
        <taxon>Euteleostomi</taxon>
        <taxon>Actinopterygii</taxon>
        <taxon>Neopterygii</taxon>
        <taxon>Teleostei</taxon>
        <taxon>Neoteleostei</taxon>
        <taxon>Acanthomorphata</taxon>
        <taxon>Ovalentaria</taxon>
        <taxon>Atherinomorphae</taxon>
        <taxon>Cyprinodontiformes</taxon>
        <taxon>Goodeidae</taxon>
        <taxon>Ilyodon</taxon>
    </lineage>
</organism>
<evidence type="ECO:0000313" key="2">
    <source>
        <dbReference type="EMBL" id="MEQ2224113.1"/>
    </source>
</evidence>
<keyword evidence="3" id="KW-1185">Reference proteome</keyword>
<evidence type="ECO:0000313" key="3">
    <source>
        <dbReference type="Proteomes" id="UP001482620"/>
    </source>
</evidence>
<gene>
    <name evidence="2" type="ORF">ILYODFUR_004047</name>
</gene>
<accession>A0ABV0SWP6</accession>
<comment type="caution">
    <text evidence="2">The sequence shown here is derived from an EMBL/GenBank/DDBJ whole genome shotgun (WGS) entry which is preliminary data.</text>
</comment>
<protein>
    <submittedName>
        <fullName evidence="2">Uncharacterized protein</fullName>
    </submittedName>
</protein>